<dbReference type="EMBL" id="JBIAUT010000002">
    <property type="protein sequence ID" value="MFF4216462.1"/>
    <property type="molecule type" value="Genomic_DNA"/>
</dbReference>
<organism evidence="3 4">
    <name type="scientific">Streptomyces nondiastaticus</name>
    <dbReference type="NCBI Taxonomy" id="3154512"/>
    <lineage>
        <taxon>Bacteria</taxon>
        <taxon>Bacillati</taxon>
        <taxon>Actinomycetota</taxon>
        <taxon>Actinomycetes</taxon>
        <taxon>Kitasatosporales</taxon>
        <taxon>Streptomycetaceae</taxon>
        <taxon>Streptomyces</taxon>
    </lineage>
</organism>
<feature type="transmembrane region" description="Helical" evidence="2">
    <location>
        <begin position="456"/>
        <end position="479"/>
    </location>
</feature>
<dbReference type="RefSeq" id="WP_388625996.1">
    <property type="nucleotide sequence ID" value="NZ_JBIAUT010000002.1"/>
</dbReference>
<feature type="compositionally biased region" description="Acidic residues" evidence="1">
    <location>
        <begin position="37"/>
        <end position="47"/>
    </location>
</feature>
<feature type="transmembrane region" description="Helical" evidence="2">
    <location>
        <begin position="560"/>
        <end position="581"/>
    </location>
</feature>
<feature type="transmembrane region" description="Helical" evidence="2">
    <location>
        <begin position="197"/>
        <end position="221"/>
    </location>
</feature>
<feature type="transmembrane region" description="Helical" evidence="2">
    <location>
        <begin position="485"/>
        <end position="505"/>
    </location>
</feature>
<keyword evidence="2" id="KW-0812">Transmembrane</keyword>
<feature type="transmembrane region" description="Helical" evidence="2">
    <location>
        <begin position="288"/>
        <end position="305"/>
    </location>
</feature>
<evidence type="ECO:0000313" key="4">
    <source>
        <dbReference type="Proteomes" id="UP001602123"/>
    </source>
</evidence>
<reference evidence="3 4" key="1">
    <citation type="submission" date="2024-10" db="EMBL/GenBank/DDBJ databases">
        <title>The Natural Products Discovery Center: Release of the First 8490 Sequenced Strains for Exploring Actinobacteria Biosynthetic Diversity.</title>
        <authorList>
            <person name="Kalkreuter E."/>
            <person name="Kautsar S.A."/>
            <person name="Yang D."/>
            <person name="Bader C.D."/>
            <person name="Teijaro C.N."/>
            <person name="Fluegel L."/>
            <person name="Davis C.M."/>
            <person name="Simpson J.R."/>
            <person name="Lauterbach L."/>
            <person name="Steele A.D."/>
            <person name="Gui C."/>
            <person name="Meng S."/>
            <person name="Li G."/>
            <person name="Viehrig K."/>
            <person name="Ye F."/>
            <person name="Su P."/>
            <person name="Kiefer A.F."/>
            <person name="Nichols A."/>
            <person name="Cepeda A.J."/>
            <person name="Yan W."/>
            <person name="Fan B."/>
            <person name="Jiang Y."/>
            <person name="Adhikari A."/>
            <person name="Zheng C.-J."/>
            <person name="Schuster L."/>
            <person name="Cowan T.M."/>
            <person name="Smanski M.J."/>
            <person name="Chevrette M.G."/>
            <person name="De Carvalho L.P.S."/>
            <person name="Shen B."/>
        </authorList>
    </citation>
    <scope>NUCLEOTIDE SEQUENCE [LARGE SCALE GENOMIC DNA]</scope>
    <source>
        <strain evidence="3 4">NPDC001650</strain>
    </source>
</reference>
<evidence type="ECO:0000256" key="2">
    <source>
        <dbReference type="SAM" id="Phobius"/>
    </source>
</evidence>
<comment type="caution">
    <text evidence="3">The sequence shown here is derived from an EMBL/GenBank/DDBJ whole genome shotgun (WGS) entry which is preliminary data.</text>
</comment>
<evidence type="ECO:0000313" key="3">
    <source>
        <dbReference type="EMBL" id="MFF4216462.1"/>
    </source>
</evidence>
<feature type="transmembrane region" description="Helical" evidence="2">
    <location>
        <begin position="233"/>
        <end position="254"/>
    </location>
</feature>
<feature type="transmembrane region" description="Helical" evidence="2">
    <location>
        <begin position="114"/>
        <end position="132"/>
    </location>
</feature>
<feature type="region of interest" description="Disordered" evidence="1">
    <location>
        <begin position="1"/>
        <end position="47"/>
    </location>
</feature>
<evidence type="ECO:0008006" key="5">
    <source>
        <dbReference type="Google" id="ProtNLM"/>
    </source>
</evidence>
<keyword evidence="2" id="KW-1133">Transmembrane helix</keyword>
<name>A0ABW6TZ99_9ACTN</name>
<protein>
    <recommendedName>
        <fullName evidence="5">ABC transporter permease</fullName>
    </recommendedName>
</protein>
<feature type="transmembrane region" description="Helical" evidence="2">
    <location>
        <begin position="391"/>
        <end position="408"/>
    </location>
</feature>
<accession>A0ABW6TZ99</accession>
<feature type="compositionally biased region" description="Basic and acidic residues" evidence="1">
    <location>
        <begin position="1"/>
        <end position="23"/>
    </location>
</feature>
<evidence type="ECO:0000256" key="1">
    <source>
        <dbReference type="SAM" id="MobiDB-lite"/>
    </source>
</evidence>
<feature type="transmembrane region" description="Helical" evidence="2">
    <location>
        <begin position="73"/>
        <end position="94"/>
    </location>
</feature>
<feature type="transmembrane region" description="Helical" evidence="2">
    <location>
        <begin position="532"/>
        <end position="554"/>
    </location>
</feature>
<feature type="transmembrane region" description="Helical" evidence="2">
    <location>
        <begin position="165"/>
        <end position="191"/>
    </location>
</feature>
<proteinExistence type="predicted"/>
<keyword evidence="4" id="KW-1185">Reference proteome</keyword>
<feature type="transmembrane region" description="Helical" evidence="2">
    <location>
        <begin position="414"/>
        <end position="435"/>
    </location>
</feature>
<keyword evidence="2" id="KW-0472">Membrane</keyword>
<sequence>MSHDESVRGEPVREESVREKAVRDGSAAGDLVRNESAEDEPAWSEEEDDRTAETLRWLREKRKSHRRRKGRDIAVLVYSVVLLGAGYGGGYAVYFLRRIRLGADYSDVGAHVQAALPAFFTLLTAALALLAARDALWRGPVVVPAPSVGWLLAQPVRRAVVLRPWFWLSAGVSAATALVAAVAAAVVLRILGLASPGGALLALLPAAVCLPLLAVAAGMAVEHRAGLAGFVRRFSPLAVVVLMLLAGQTAAAAAGHRSAVLEQVELWSGPWGWAAQPVVSATGGHAPGWPAAVVLLVLLTAAGLVRGHRDAALVPTAQLRRRAATAQTVSSVMYSAELRAAKLALMDAAAAGPGAGRMRAVRLPRPRSKYLVVVWRDLLSLLRTPARPGKALMWLACASAVAALGLQFSGGARAVGLGAALLLGYFAVGVLAEPARLETDDVRRAAWSPFRFRTLMLHHAVVPAVLGALLALLAAVPFAVAGAPWALALMPLCAVPFGAAAVFSASRGPARTDMLFSGVSSPVGDPGVFRFFFWYAAGPLVSAGGLGIVLHGVLRRALDAGAVAVVAGVAAVLTTGLLFFAARSADRLVQPGS</sequence>
<dbReference type="Proteomes" id="UP001602123">
    <property type="component" value="Unassembled WGS sequence"/>
</dbReference>
<gene>
    <name evidence="3" type="ORF">ACFYZM_09270</name>
</gene>